<feature type="region of interest" description="Disordered" evidence="1">
    <location>
        <begin position="1789"/>
        <end position="1962"/>
    </location>
</feature>
<feature type="region of interest" description="Disordered" evidence="1">
    <location>
        <begin position="895"/>
        <end position="1081"/>
    </location>
</feature>
<dbReference type="Proteomes" id="UP000277580">
    <property type="component" value="Unassembled WGS sequence"/>
</dbReference>
<dbReference type="EMBL" id="ML119147">
    <property type="protein sequence ID" value="RPB09935.1"/>
    <property type="molecule type" value="Genomic_DNA"/>
</dbReference>
<feature type="region of interest" description="Disordered" evidence="1">
    <location>
        <begin position="1211"/>
        <end position="1243"/>
    </location>
</feature>
<accession>A0A3N4KVX6</accession>
<feature type="compositionally biased region" description="Polar residues" evidence="1">
    <location>
        <begin position="453"/>
        <end position="465"/>
    </location>
</feature>
<feature type="compositionally biased region" description="Basic and acidic residues" evidence="1">
    <location>
        <begin position="898"/>
        <end position="909"/>
    </location>
</feature>
<feature type="region of interest" description="Disordered" evidence="1">
    <location>
        <begin position="1286"/>
        <end position="1314"/>
    </location>
</feature>
<keyword evidence="3" id="KW-1185">Reference proteome</keyword>
<feature type="region of interest" description="Disordered" evidence="1">
    <location>
        <begin position="1093"/>
        <end position="1144"/>
    </location>
</feature>
<feature type="compositionally biased region" description="Polar residues" evidence="1">
    <location>
        <begin position="510"/>
        <end position="522"/>
    </location>
</feature>
<dbReference type="InParanoid" id="A0A3N4KVX6"/>
<feature type="compositionally biased region" description="Basic and acidic residues" evidence="1">
    <location>
        <begin position="917"/>
        <end position="932"/>
    </location>
</feature>
<sequence>MDKASKLHLLHVQGCDYYFESLKLPATEKKRMQLSDIFDLSFGAMYDVICQPPYSDLWANYTEQEQELIVKWEIQAKWQSWITQIEWENGDSQRHIESSQCGEIVQMVELGIQEAVNVSGNHKAAQWLEEWLDIFLYNTSLEDDVFLGSRTWSYLSSCGNASLALGSTLSLSGWKQQLNNFRFRHSLDIKLEDAITCFSYAADFVEIRLDRFIQEGGNRALNHIGRAISTISLCIDHQIDLLFRYNVENNEVVPVMGIKDRQSVRRFLLQQVGDCRNPKSREILNFWYNSKFVPYVKWNLICVGYLWAALTTTTLLAPTKFILCFNEHGPASVLNQLPEMWEEIEGFLNGLDALLQDIKTKRKTKKKGRKGGFKHLATSEPVAKEIEEYNGEEIQVHSEIPSPNAGREIRKNISGTLINDIHKPANLEINNLLSSIRNPLEVNTREVSKTMALSSADNSGVSKSTFDADQKQDEETEKKKADQAKFSCETGYVGPSHILTVIRNKDEKTSGQPATTKMTDQLSIPPRPKSIPDKVIMSTEVPETGKPDHFDTTVLSTTGAECSGSGMSSVKPTETEEISKEISKADIYPISNTRKVSMISALSTKFEKNRKHGVSPAAAGSRMPVEWNDFDKTGRENNSVPLDTLGAEVSGSSKDNYLVINNKGEKVLSPEEKECVDNSFSTRWDELEKELIPKQQEEERVLGVERPKEDAQEEEQRINSLTERTNGKHNVSTAVGTTTAIVTDCSTTLVSPKSLISAKNDKTEVYLKRTPTKYSQERKQVSTPTRHRKETKQASVEFRDRTENQSLMNNMPDTSPLGARCNGKRSPRFKGHELFHTMVTPEQHVNGFGKALSPFRNKDEGALGESLPCSARAPVKVGDPDTVFIAPLTEPRQVLFPKKSEETESDLKKSPTGSRSTRMEEGELEQWERLSDFEDSNPIEKGWKLIKRPDKRRVKGKSLKAVMSLTNIKPSRNIDSSGNSIISEKPKPRENTKLSENTRPYVTSKPSENHKVSEKPRPSKNPKLLEKPKPSETPKLSEKSKPSEDPKLSNKSKPPKNRIQSLKSLGATQKLEEGRSNKSLRVEVKQEAKDVILRDDITEESIPDSVTEESGGAKLPLSEVRSSEKHSERQKVPPRQTNSQALEKKDWASIISKYEAEGRRLGAKVTQTKAPKKVPSVRDQIIENIKQPEAEKPQILSIIIPEGCKIFSSITKSTTDGEGKTETAPEINLSGYPPPVKSTTPIHAEPVQYKPTYTEAKEVDLLDIIYPAPKSEGRDRIRPEKHLWGWPSVKKSTTPTSPKPAVQDKGTDAREVNPLTNTYAATLNSEGKREKGPEKNAWSWPPLVKKSITPISPELVRYNVTGSEGAKPPDNTFQRQLSTAGAEDVITKTHRTPSKEQRQESEHYMALFENRSKHENTLRTKENQTKSSIDTPTGGKTQRVQKQCHPQAEVGDPSNTQVTVESLVQKVLNPKKVSWAQQSPDLQPATPKKEKTEHISTKQKPHKSPTIGKAVEHEAIIEKLKRDMLDKEHEAIIEKLKRGILDKEHEAITEKLKRGIMEKEQESASLRVRLELYEELVRKDKTIRMLEQEISGRDAVLLLCHARIRDLIQDRVGLVTEATGLRCFIDIITHGTAEDRARAMLDGHMSVQRPLLRSACVNSLGQFIENRPVLRSPPHSNRPYTNTEHDIVAILDGINPKLDQQPFVEINNAPNIVHTNPITDHINPIFPTLNLAPPSPPDMGQQVRSTVTQQIPTSELQLPPPLLGIPPGGIQDPNFPYVSVDTYPLHSGSGPKTFLPSAPLLPRRQVGGFAPREEKSKNYMPTQKRNVPSVRGPSPLRPLSNLRKSPAIHRRNSLPLRNIRSSSNPVPPKVRSQNHQDQQRRRDGTSQNSPAKQTPPESNSLFPGNIHDNANLIPPSQNPQHYQRPADGSSQNTSVKENPQDENPSHSPVIVNGSCQILRPRH</sequence>
<feature type="compositionally biased region" description="Basic and acidic residues" evidence="1">
    <location>
        <begin position="1070"/>
        <end position="1081"/>
    </location>
</feature>
<reference evidence="2 3" key="1">
    <citation type="journal article" date="2018" name="Nat. Ecol. Evol.">
        <title>Pezizomycetes genomes reveal the molecular basis of ectomycorrhizal truffle lifestyle.</title>
        <authorList>
            <person name="Murat C."/>
            <person name="Payen T."/>
            <person name="Noel B."/>
            <person name="Kuo A."/>
            <person name="Morin E."/>
            <person name="Chen J."/>
            <person name="Kohler A."/>
            <person name="Krizsan K."/>
            <person name="Balestrini R."/>
            <person name="Da Silva C."/>
            <person name="Montanini B."/>
            <person name="Hainaut M."/>
            <person name="Levati E."/>
            <person name="Barry K.W."/>
            <person name="Belfiori B."/>
            <person name="Cichocki N."/>
            <person name="Clum A."/>
            <person name="Dockter R.B."/>
            <person name="Fauchery L."/>
            <person name="Guy J."/>
            <person name="Iotti M."/>
            <person name="Le Tacon F."/>
            <person name="Lindquist E.A."/>
            <person name="Lipzen A."/>
            <person name="Malagnac F."/>
            <person name="Mello A."/>
            <person name="Molinier V."/>
            <person name="Miyauchi S."/>
            <person name="Poulain J."/>
            <person name="Riccioni C."/>
            <person name="Rubini A."/>
            <person name="Sitrit Y."/>
            <person name="Splivallo R."/>
            <person name="Traeger S."/>
            <person name="Wang M."/>
            <person name="Zifcakova L."/>
            <person name="Wipf D."/>
            <person name="Zambonelli A."/>
            <person name="Paolocci F."/>
            <person name="Nowrousian M."/>
            <person name="Ottonello S."/>
            <person name="Baldrian P."/>
            <person name="Spatafora J.W."/>
            <person name="Henrissat B."/>
            <person name="Nagy L.G."/>
            <person name="Aury J.M."/>
            <person name="Wincker P."/>
            <person name="Grigoriev I.V."/>
            <person name="Bonfante P."/>
            <person name="Martin F.M."/>
        </authorList>
    </citation>
    <scope>NUCLEOTIDE SEQUENCE [LARGE SCALE GENOMIC DNA]</scope>
    <source>
        <strain evidence="2 3">CCBAS932</strain>
    </source>
</reference>
<feature type="compositionally biased region" description="Basic and acidic residues" evidence="1">
    <location>
        <begin position="1410"/>
        <end position="1424"/>
    </location>
</feature>
<feature type="compositionally biased region" description="Basic and acidic residues" evidence="1">
    <location>
        <begin position="984"/>
        <end position="993"/>
    </location>
</feature>
<feature type="compositionally biased region" description="Basic and acidic residues" evidence="1">
    <location>
        <begin position="1121"/>
        <end position="1131"/>
    </location>
</feature>
<feature type="region of interest" description="Disordered" evidence="1">
    <location>
        <begin position="453"/>
        <end position="483"/>
    </location>
</feature>
<feature type="region of interest" description="Disordered" evidence="1">
    <location>
        <begin position="1360"/>
        <end position="1456"/>
    </location>
</feature>
<feature type="region of interest" description="Disordered" evidence="1">
    <location>
        <begin position="1474"/>
        <end position="1507"/>
    </location>
</feature>
<feature type="compositionally biased region" description="Basic and acidic residues" evidence="1">
    <location>
        <begin position="1393"/>
        <end position="1403"/>
    </location>
</feature>
<feature type="region of interest" description="Disordered" evidence="1">
    <location>
        <begin position="507"/>
        <end position="532"/>
    </location>
</feature>
<feature type="compositionally biased region" description="Polar residues" evidence="1">
    <location>
        <begin position="1425"/>
        <end position="1441"/>
    </location>
</feature>
<name>A0A3N4KVX6_9PEZI</name>
<evidence type="ECO:0000313" key="2">
    <source>
        <dbReference type="EMBL" id="RPB09935.1"/>
    </source>
</evidence>
<dbReference type="OrthoDB" id="5399218at2759"/>
<evidence type="ECO:0000313" key="3">
    <source>
        <dbReference type="Proteomes" id="UP000277580"/>
    </source>
</evidence>
<feature type="compositionally biased region" description="Polar residues" evidence="1">
    <location>
        <begin position="1058"/>
        <end position="1067"/>
    </location>
</feature>
<gene>
    <name evidence="2" type="ORF">P167DRAFT_576805</name>
</gene>
<feature type="region of interest" description="Disordered" evidence="1">
    <location>
        <begin position="773"/>
        <end position="793"/>
    </location>
</feature>
<feature type="compositionally biased region" description="Polar residues" evidence="1">
    <location>
        <begin position="1885"/>
        <end position="1902"/>
    </location>
</feature>
<proteinExistence type="predicted"/>
<feature type="compositionally biased region" description="Polar residues" evidence="1">
    <location>
        <begin position="558"/>
        <end position="572"/>
    </location>
</feature>
<feature type="compositionally biased region" description="Basic and acidic residues" evidence="1">
    <location>
        <begin position="466"/>
        <end position="483"/>
    </location>
</feature>
<feature type="compositionally biased region" description="Polar residues" evidence="1">
    <location>
        <begin position="1928"/>
        <end position="1946"/>
    </location>
</feature>
<organism evidence="2 3">
    <name type="scientific">Morchella conica CCBAS932</name>
    <dbReference type="NCBI Taxonomy" id="1392247"/>
    <lineage>
        <taxon>Eukaryota</taxon>
        <taxon>Fungi</taxon>
        <taxon>Dikarya</taxon>
        <taxon>Ascomycota</taxon>
        <taxon>Pezizomycotina</taxon>
        <taxon>Pezizomycetes</taxon>
        <taxon>Pezizales</taxon>
        <taxon>Morchellaceae</taxon>
        <taxon>Morchella</taxon>
    </lineage>
</organism>
<feature type="compositionally biased region" description="Polar residues" evidence="1">
    <location>
        <begin position="964"/>
        <end position="982"/>
    </location>
</feature>
<feature type="compositionally biased region" description="Basic and acidic residues" evidence="1">
    <location>
        <begin position="1007"/>
        <end position="1048"/>
    </location>
</feature>
<feature type="compositionally biased region" description="Polar residues" evidence="1">
    <location>
        <begin position="994"/>
        <end position="1006"/>
    </location>
</feature>
<feature type="compositionally biased region" description="Basic residues" evidence="1">
    <location>
        <begin position="944"/>
        <end position="958"/>
    </location>
</feature>
<evidence type="ECO:0000256" key="1">
    <source>
        <dbReference type="SAM" id="MobiDB-lite"/>
    </source>
</evidence>
<feature type="compositionally biased region" description="Basic and acidic residues" evidence="1">
    <location>
        <begin position="1487"/>
        <end position="1496"/>
    </location>
</feature>
<feature type="region of interest" description="Disordered" evidence="1">
    <location>
        <begin position="558"/>
        <end position="577"/>
    </location>
</feature>
<protein>
    <submittedName>
        <fullName evidence="2">Uncharacterized protein</fullName>
    </submittedName>
</protein>